<feature type="region of interest" description="Disordered" evidence="1">
    <location>
        <begin position="210"/>
        <end position="231"/>
    </location>
</feature>
<gene>
    <name evidence="2" type="ORF">HU200_010378</name>
</gene>
<evidence type="ECO:0000313" key="3">
    <source>
        <dbReference type="Proteomes" id="UP000636709"/>
    </source>
</evidence>
<feature type="region of interest" description="Disordered" evidence="1">
    <location>
        <begin position="1"/>
        <end position="36"/>
    </location>
</feature>
<reference evidence="2" key="1">
    <citation type="submission" date="2020-07" db="EMBL/GenBank/DDBJ databases">
        <title>Genome sequence and genetic diversity analysis of an under-domesticated orphan crop, white fonio (Digitaria exilis).</title>
        <authorList>
            <person name="Bennetzen J.L."/>
            <person name="Chen S."/>
            <person name="Ma X."/>
            <person name="Wang X."/>
            <person name="Yssel A.E.J."/>
            <person name="Chaluvadi S.R."/>
            <person name="Johnson M."/>
            <person name="Gangashetty P."/>
            <person name="Hamidou F."/>
            <person name="Sanogo M.D."/>
            <person name="Zwaenepoel A."/>
            <person name="Wallace J."/>
            <person name="Van De Peer Y."/>
            <person name="Van Deynze A."/>
        </authorList>
    </citation>
    <scope>NUCLEOTIDE SEQUENCE</scope>
    <source>
        <tissue evidence="2">Leaves</tissue>
    </source>
</reference>
<name>A0A835KRQ8_9POAL</name>
<comment type="caution">
    <text evidence="2">The sequence shown here is derived from an EMBL/GenBank/DDBJ whole genome shotgun (WGS) entry which is preliminary data.</text>
</comment>
<proteinExistence type="predicted"/>
<dbReference type="AlphaFoldDB" id="A0A835KRQ8"/>
<dbReference type="Proteomes" id="UP000636709">
    <property type="component" value="Unassembled WGS sequence"/>
</dbReference>
<evidence type="ECO:0008006" key="4">
    <source>
        <dbReference type="Google" id="ProtNLM"/>
    </source>
</evidence>
<dbReference type="PANTHER" id="PTHR34145:SF28">
    <property type="entry name" value="F-BOX DOMAIN-CONTAINING PROTEIN"/>
    <property type="match status" value="1"/>
</dbReference>
<dbReference type="InterPro" id="IPR053772">
    <property type="entry name" value="At1g61320/At1g61330-like"/>
</dbReference>
<dbReference type="PANTHER" id="PTHR34145">
    <property type="entry name" value="OS02G0105600 PROTEIN"/>
    <property type="match status" value="1"/>
</dbReference>
<protein>
    <recommendedName>
        <fullName evidence="4">F-box domain-containing protein</fullName>
    </recommendedName>
</protein>
<keyword evidence="3" id="KW-1185">Reference proteome</keyword>
<dbReference type="OrthoDB" id="680793at2759"/>
<feature type="compositionally biased region" description="Basic residues" evidence="1">
    <location>
        <begin position="210"/>
        <end position="219"/>
    </location>
</feature>
<dbReference type="EMBL" id="JACEFO010000718">
    <property type="protein sequence ID" value="KAF8759337.1"/>
    <property type="molecule type" value="Genomic_DNA"/>
</dbReference>
<accession>A0A835KRQ8</accession>
<organism evidence="2 3">
    <name type="scientific">Digitaria exilis</name>
    <dbReference type="NCBI Taxonomy" id="1010633"/>
    <lineage>
        <taxon>Eukaryota</taxon>
        <taxon>Viridiplantae</taxon>
        <taxon>Streptophyta</taxon>
        <taxon>Embryophyta</taxon>
        <taxon>Tracheophyta</taxon>
        <taxon>Spermatophyta</taxon>
        <taxon>Magnoliopsida</taxon>
        <taxon>Liliopsida</taxon>
        <taxon>Poales</taxon>
        <taxon>Poaceae</taxon>
        <taxon>PACMAD clade</taxon>
        <taxon>Panicoideae</taxon>
        <taxon>Panicodae</taxon>
        <taxon>Paniceae</taxon>
        <taxon>Anthephorinae</taxon>
        <taxon>Digitaria</taxon>
    </lineage>
</organism>
<evidence type="ECO:0000256" key="1">
    <source>
        <dbReference type="SAM" id="MobiDB-lite"/>
    </source>
</evidence>
<sequence length="489" mass="53786">MARCRHYDNNAAPPPSSLPSVNGGGAARGDRRTKRPRACEEDDDCIGRLPDDVLIAIVSRLTIRDAVWRHLWKHAPRISLRPSHLVGDVAGIPSALRDNVARLAAAASSVLRHHSGAGLDRLVLALPLSPSTHGAVLDQSVEFAASAGARELHLSLAGGDHVEQHYDFPHWRFAGGQLRRLVLSDVGLEHQRGLDGLAQLTQLDLTRHPRRLRGPHRPRAQGVPPARPRGRLTGRPALESIAIESTTLLEFAYRGHKVGITYRHAPAVVRLIVMLVPASASECPLDCVASGAALPKLKQLFLQFPSPLQIQQLQLHHGRRFERLSQIVLFFKTPWREREHVASVASLLVAAPSVKELRVEAYSDLPAVPPQKKQTIQWPRHCSPKKLESIVLGGFSGEPELMELAFFLSQKSPAIRTLTVNALGEILTMKRLGLLGAGANNNNAIDDARRELDRFFDDIVDVKNFPALRDLFPAARELSDEELLAGRLP</sequence>
<evidence type="ECO:0000313" key="2">
    <source>
        <dbReference type="EMBL" id="KAF8759337.1"/>
    </source>
</evidence>